<feature type="transmembrane region" description="Helical" evidence="7">
    <location>
        <begin position="171"/>
        <end position="194"/>
    </location>
</feature>
<dbReference type="EMBL" id="GEEE01005529">
    <property type="protein sequence ID" value="JAP57696.1"/>
    <property type="molecule type" value="Transcribed_RNA"/>
</dbReference>
<feature type="transmembrane region" description="Helical" evidence="7">
    <location>
        <begin position="436"/>
        <end position="460"/>
    </location>
</feature>
<dbReference type="EMBL" id="GEEE01010792">
    <property type="protein sequence ID" value="JAP52433.1"/>
    <property type="molecule type" value="Transcribed_RNA"/>
</dbReference>
<evidence type="ECO:0000256" key="4">
    <source>
        <dbReference type="ARBA" id="ARBA00022692"/>
    </source>
</evidence>
<dbReference type="Pfam" id="PF01733">
    <property type="entry name" value="Nucleoside_tran"/>
    <property type="match status" value="1"/>
</dbReference>
<evidence type="ECO:0000256" key="2">
    <source>
        <dbReference type="ARBA" id="ARBA00007965"/>
    </source>
</evidence>
<feature type="transmembrane region" description="Helical" evidence="7">
    <location>
        <begin position="364"/>
        <end position="382"/>
    </location>
</feature>
<keyword evidence="3" id="KW-0813">Transport</keyword>
<comment type="subcellular location">
    <subcellularLocation>
        <location evidence="1">Membrane</location>
        <topology evidence="1">Multi-pass membrane protein</topology>
    </subcellularLocation>
</comment>
<evidence type="ECO:0000256" key="5">
    <source>
        <dbReference type="ARBA" id="ARBA00022989"/>
    </source>
</evidence>
<sequence length="461" mass="50817">MNSESVEVDVVSEHPRDRLKLVYISFFFIGLANLIPWNFFTTAKFYFMYQLRNTSLPNDTDVLDPKWMTTDQIYFENYLAFCSMLPLTATNIMNLALQKWFSAFARFSFGSFVMFLVFTLTVALTKLDLDAKLFLGITLLSVIFMNVGCALTQGSLLGVATSLPSSNVRALLEGQAFAGILAALANIIVLSVAPSPTDCGLAFFSIALGFILLSIALWLQLSHNTYFMYYWRQKDVKREQDPLTSTFVAEGAGDDEDYPISSDSGATAPLLGSQSSAEPPASSLIMVMREVLFPGTCVFFIFVVTLSLFPSVLALIQSNHYDPKDKWKGTYFIPVGVFLTFNVCDYIGRALGGLLKWPRAHQPRLLGFFVFLRFALVPLVLLCNQNPHHYLPAVFLHDAWPILFVALIGLTNGHLLTVAIMYAPTYVSVGNAESSGLAMGIYMALGLSAGVAVSFGLVALL</sequence>
<dbReference type="EMBL" id="GEEE01012316">
    <property type="protein sequence ID" value="JAP50909.1"/>
    <property type="molecule type" value="Transcribed_RNA"/>
</dbReference>
<feature type="transmembrane region" description="Helical" evidence="7">
    <location>
        <begin position="21"/>
        <end position="40"/>
    </location>
</feature>
<keyword evidence="4 7" id="KW-0812">Transmembrane</keyword>
<gene>
    <name evidence="8" type="primary">S29A1</name>
    <name evidence="9" type="ORF">TR148602</name>
</gene>
<evidence type="ECO:0000313" key="8">
    <source>
        <dbReference type="EMBL" id="JAP50909.1"/>
    </source>
</evidence>
<feature type="transmembrane region" description="Helical" evidence="7">
    <location>
        <begin position="133"/>
        <end position="159"/>
    </location>
</feature>
<feature type="transmembrane region" description="Helical" evidence="7">
    <location>
        <begin position="402"/>
        <end position="424"/>
    </location>
</feature>
<dbReference type="PANTHER" id="PTHR10332">
    <property type="entry name" value="EQUILIBRATIVE NUCLEOSIDE TRANSPORTER"/>
    <property type="match status" value="1"/>
</dbReference>
<evidence type="ECO:0000256" key="6">
    <source>
        <dbReference type="ARBA" id="ARBA00023136"/>
    </source>
</evidence>
<feature type="transmembrane region" description="Helical" evidence="7">
    <location>
        <begin position="78"/>
        <end position="97"/>
    </location>
</feature>
<dbReference type="GO" id="GO:0005886">
    <property type="term" value="C:plasma membrane"/>
    <property type="evidence" value="ECO:0007669"/>
    <property type="project" value="TreeGrafter"/>
</dbReference>
<feature type="transmembrane region" description="Helical" evidence="7">
    <location>
        <begin position="291"/>
        <end position="316"/>
    </location>
</feature>
<protein>
    <submittedName>
        <fullName evidence="8">Equilibrative nucleoside transporter 1</fullName>
    </submittedName>
</protein>
<comment type="similarity">
    <text evidence="2">Belongs to the SLC29A/ENT transporter (TC 2.A.57) family.</text>
</comment>
<evidence type="ECO:0000313" key="9">
    <source>
        <dbReference type="EMBL" id="JAP57696.1"/>
    </source>
</evidence>
<feature type="transmembrane region" description="Helical" evidence="7">
    <location>
        <begin position="109"/>
        <end position="127"/>
    </location>
</feature>
<dbReference type="PRINTS" id="PR01130">
    <property type="entry name" value="DERENTRNSPRT"/>
</dbReference>
<dbReference type="InterPro" id="IPR002259">
    <property type="entry name" value="Eqnu_transpt"/>
</dbReference>
<organism evidence="9">
    <name type="scientific">Schistocephalus solidus</name>
    <name type="common">Tapeworm</name>
    <dbReference type="NCBI Taxonomy" id="70667"/>
    <lineage>
        <taxon>Eukaryota</taxon>
        <taxon>Metazoa</taxon>
        <taxon>Spiralia</taxon>
        <taxon>Lophotrochozoa</taxon>
        <taxon>Platyhelminthes</taxon>
        <taxon>Cestoda</taxon>
        <taxon>Eucestoda</taxon>
        <taxon>Diphyllobothriidea</taxon>
        <taxon>Diphyllobothriidae</taxon>
        <taxon>Schistocephalus</taxon>
    </lineage>
</organism>
<dbReference type="AlphaFoldDB" id="A0A0X3QDY0"/>
<keyword evidence="5 7" id="KW-1133">Transmembrane helix</keyword>
<name>A0A0X3QDY0_SCHSO</name>
<feature type="transmembrane region" description="Helical" evidence="7">
    <location>
        <begin position="200"/>
        <end position="219"/>
    </location>
</feature>
<reference evidence="9" key="1">
    <citation type="submission" date="2016-01" db="EMBL/GenBank/DDBJ databases">
        <title>Reference transcriptome for the parasite Schistocephalus solidus: insights into the molecular evolution of parasitism.</title>
        <authorList>
            <person name="Hebert F.O."/>
            <person name="Grambauer S."/>
            <person name="Barber I."/>
            <person name="Landry C.R."/>
            <person name="Aubin-Horth N."/>
        </authorList>
    </citation>
    <scope>NUCLEOTIDE SEQUENCE</scope>
</reference>
<evidence type="ECO:0000256" key="1">
    <source>
        <dbReference type="ARBA" id="ARBA00004141"/>
    </source>
</evidence>
<accession>A0A0X3QDY0</accession>
<dbReference type="PANTHER" id="PTHR10332:SF88">
    <property type="entry name" value="EQUILIBRATIVE NUCLEOSIDE TRANSPORTER 1, ISOFORM A"/>
    <property type="match status" value="1"/>
</dbReference>
<proteinExistence type="inferred from homology"/>
<dbReference type="PIRSF" id="PIRSF016379">
    <property type="entry name" value="ENT"/>
    <property type="match status" value="1"/>
</dbReference>
<evidence type="ECO:0000256" key="7">
    <source>
        <dbReference type="SAM" id="Phobius"/>
    </source>
</evidence>
<dbReference type="GO" id="GO:0005337">
    <property type="term" value="F:nucleoside transmembrane transporter activity"/>
    <property type="evidence" value="ECO:0007669"/>
    <property type="project" value="InterPro"/>
</dbReference>
<keyword evidence="6 7" id="KW-0472">Membrane</keyword>
<evidence type="ECO:0000256" key="3">
    <source>
        <dbReference type="ARBA" id="ARBA00022448"/>
    </source>
</evidence>
<feature type="transmembrane region" description="Helical" evidence="7">
    <location>
        <begin position="331"/>
        <end position="352"/>
    </location>
</feature>